<evidence type="ECO:0000313" key="2">
    <source>
        <dbReference type="EMBL" id="MFG3188074.1"/>
    </source>
</evidence>
<comment type="caution">
    <text evidence="2">The sequence shown here is derived from an EMBL/GenBank/DDBJ whole genome shotgun (WGS) entry which is preliminary data.</text>
</comment>
<keyword evidence="3" id="KW-1185">Reference proteome</keyword>
<name>A0ABW7BKN7_9ACTN</name>
<accession>A0ABW7BKN7</accession>
<protein>
    <submittedName>
        <fullName evidence="2">Uncharacterized protein</fullName>
    </submittedName>
</protein>
<evidence type="ECO:0000256" key="1">
    <source>
        <dbReference type="SAM" id="MobiDB-lite"/>
    </source>
</evidence>
<feature type="compositionally biased region" description="Basic and acidic residues" evidence="1">
    <location>
        <begin position="1"/>
        <end position="18"/>
    </location>
</feature>
<reference evidence="2 3" key="1">
    <citation type="submission" date="2024-10" db="EMBL/GenBank/DDBJ databases">
        <title>The Natural Products Discovery Center: Release of the First 8490 Sequenced Strains for Exploring Actinobacteria Biosynthetic Diversity.</title>
        <authorList>
            <person name="Kalkreuter E."/>
            <person name="Kautsar S.A."/>
            <person name="Yang D."/>
            <person name="Bader C.D."/>
            <person name="Teijaro C.N."/>
            <person name="Fluegel L."/>
            <person name="Davis C.M."/>
            <person name="Simpson J.R."/>
            <person name="Lauterbach L."/>
            <person name="Steele A.D."/>
            <person name="Gui C."/>
            <person name="Meng S."/>
            <person name="Li G."/>
            <person name="Viehrig K."/>
            <person name="Ye F."/>
            <person name="Su P."/>
            <person name="Kiefer A.F."/>
            <person name="Nichols A."/>
            <person name="Cepeda A.J."/>
            <person name="Yan W."/>
            <person name="Fan B."/>
            <person name="Jiang Y."/>
            <person name="Adhikari A."/>
            <person name="Zheng C.-J."/>
            <person name="Schuster L."/>
            <person name="Cowan T.M."/>
            <person name="Smanski M.J."/>
            <person name="Chevrette M.G."/>
            <person name="De Carvalho L.P.S."/>
            <person name="Shen B."/>
        </authorList>
    </citation>
    <scope>NUCLEOTIDE SEQUENCE [LARGE SCALE GENOMIC DNA]</scope>
    <source>
        <strain evidence="2 3">NPDC048229</strain>
    </source>
</reference>
<evidence type="ECO:0000313" key="3">
    <source>
        <dbReference type="Proteomes" id="UP001604282"/>
    </source>
</evidence>
<proteinExistence type="predicted"/>
<feature type="region of interest" description="Disordered" evidence="1">
    <location>
        <begin position="1"/>
        <end position="24"/>
    </location>
</feature>
<dbReference type="RefSeq" id="WP_392086472.1">
    <property type="nucleotide sequence ID" value="NZ_JBIBVA010000011.1"/>
</dbReference>
<organism evidence="2 3">
    <name type="scientific">Streptomyces omiyaensis</name>
    <dbReference type="NCBI Taxonomy" id="68247"/>
    <lineage>
        <taxon>Bacteria</taxon>
        <taxon>Bacillati</taxon>
        <taxon>Actinomycetota</taxon>
        <taxon>Actinomycetes</taxon>
        <taxon>Kitasatosporales</taxon>
        <taxon>Streptomycetaceae</taxon>
        <taxon>Streptomyces</taxon>
    </lineage>
</organism>
<sequence>MKSDEHETPSEQEADRRPHPAPGGLDVHAVVGVAEVTGALVTAGIGWMAATVFQEALQRAASDGYDSARSFFTSLRTRLTRTEPEGEVELIVVQSEDGQWELKLPGNLGHDAHAALVRDFERIVREGERDGRPFTISWLGDRWIRRSH</sequence>
<dbReference type="EMBL" id="JBICZW010000002">
    <property type="protein sequence ID" value="MFG3188074.1"/>
    <property type="molecule type" value="Genomic_DNA"/>
</dbReference>
<gene>
    <name evidence="2" type="ORF">ACGFYS_03955</name>
</gene>
<dbReference type="Proteomes" id="UP001604282">
    <property type="component" value="Unassembled WGS sequence"/>
</dbReference>